<comment type="caution">
    <text evidence="2">The sequence shown here is derived from an EMBL/GenBank/DDBJ whole genome shotgun (WGS) entry which is preliminary data.</text>
</comment>
<protein>
    <submittedName>
        <fullName evidence="2">Uncharacterized protein</fullName>
    </submittedName>
</protein>
<feature type="region of interest" description="Disordered" evidence="1">
    <location>
        <begin position="1"/>
        <end position="40"/>
    </location>
</feature>
<dbReference type="EMBL" id="ABCB02000017">
    <property type="protein sequence ID" value="EDO61719.1"/>
    <property type="molecule type" value="Genomic_DNA"/>
</dbReference>
<proteinExistence type="predicted"/>
<name>A7VRN9_9FIRM</name>
<sequence length="40" mass="4565">MRRKEGSEQAGPLTACEKSIPTKNHGKITGKRKEEIIWQK</sequence>
<dbReference type="HOGENOM" id="CLU_3287423_0_0_9"/>
<reference evidence="2 3" key="2">
    <citation type="submission" date="2007-08" db="EMBL/GenBank/DDBJ databases">
        <authorList>
            <person name="Fulton L."/>
            <person name="Clifton S."/>
            <person name="Fulton B."/>
            <person name="Xu J."/>
            <person name="Minx P."/>
            <person name="Pepin K.H."/>
            <person name="Johnson M."/>
            <person name="Thiruvilangam P."/>
            <person name="Bhonagiri V."/>
            <person name="Nash W.E."/>
            <person name="Wang C."/>
            <person name="Mardis E.R."/>
            <person name="Wilson R.K."/>
        </authorList>
    </citation>
    <scope>NUCLEOTIDE SEQUENCE [LARGE SCALE GENOMIC DNA]</scope>
    <source>
        <strain evidence="2 3">DSM 753</strain>
    </source>
</reference>
<gene>
    <name evidence="2" type="ORF">CLOLEP_01223</name>
</gene>
<organism evidence="2 3">
    <name type="scientific">[Clostridium] leptum DSM 753</name>
    <dbReference type="NCBI Taxonomy" id="428125"/>
    <lineage>
        <taxon>Bacteria</taxon>
        <taxon>Bacillati</taxon>
        <taxon>Bacillota</taxon>
        <taxon>Clostridia</taxon>
        <taxon>Eubacteriales</taxon>
        <taxon>Oscillospiraceae</taxon>
        <taxon>Oscillospiraceae incertae sedis</taxon>
    </lineage>
</organism>
<evidence type="ECO:0000256" key="1">
    <source>
        <dbReference type="SAM" id="MobiDB-lite"/>
    </source>
</evidence>
<evidence type="ECO:0000313" key="3">
    <source>
        <dbReference type="Proteomes" id="UP000003490"/>
    </source>
</evidence>
<feature type="compositionally biased region" description="Basic and acidic residues" evidence="1">
    <location>
        <begin position="31"/>
        <end position="40"/>
    </location>
</feature>
<accession>A7VRN9</accession>
<dbReference type="AlphaFoldDB" id="A7VRN9"/>
<reference evidence="2 3" key="1">
    <citation type="submission" date="2007-08" db="EMBL/GenBank/DDBJ databases">
        <title>Draft genome sequence of Clostridium leptum (DSM 753).</title>
        <authorList>
            <person name="Sudarsanam P."/>
            <person name="Ley R."/>
            <person name="Guruge J."/>
            <person name="Turnbaugh P.J."/>
            <person name="Mahowald M."/>
            <person name="Liep D."/>
            <person name="Gordon J."/>
        </authorList>
    </citation>
    <scope>NUCLEOTIDE SEQUENCE [LARGE SCALE GENOMIC DNA]</scope>
    <source>
        <strain evidence="2 3">DSM 753</strain>
    </source>
</reference>
<evidence type="ECO:0000313" key="2">
    <source>
        <dbReference type="EMBL" id="EDO61719.1"/>
    </source>
</evidence>
<dbReference type="Proteomes" id="UP000003490">
    <property type="component" value="Unassembled WGS sequence"/>
</dbReference>